<organism evidence="2 3">
    <name type="scientific">Musa acuminata subsp. malaccensis</name>
    <name type="common">Wild banana</name>
    <name type="synonym">Musa malaccensis</name>
    <dbReference type="NCBI Taxonomy" id="214687"/>
    <lineage>
        <taxon>Eukaryota</taxon>
        <taxon>Viridiplantae</taxon>
        <taxon>Streptophyta</taxon>
        <taxon>Embryophyta</taxon>
        <taxon>Tracheophyta</taxon>
        <taxon>Spermatophyta</taxon>
        <taxon>Magnoliopsida</taxon>
        <taxon>Liliopsida</taxon>
        <taxon>Zingiberales</taxon>
        <taxon>Musaceae</taxon>
        <taxon>Musa</taxon>
    </lineage>
</organism>
<evidence type="ECO:0000313" key="3">
    <source>
        <dbReference type="Proteomes" id="UP000012960"/>
    </source>
</evidence>
<gene>
    <name evidence="1" type="ORF">GSMUA_41240.1</name>
</gene>
<evidence type="ECO:0000313" key="1">
    <source>
        <dbReference type="EMBL" id="CAG1856514.1"/>
    </source>
</evidence>
<evidence type="ECO:0000313" key="2">
    <source>
        <dbReference type="EnsemblPlants" id="Ma07_p13660.1"/>
    </source>
</evidence>
<dbReference type="InParanoid" id="A0A804JVH5"/>
<keyword evidence="3" id="KW-1185">Reference proteome</keyword>
<dbReference type="EnsemblPlants" id="Ma07_t13660.1">
    <property type="protein sequence ID" value="Ma07_p13660.1"/>
    <property type="gene ID" value="Ma07_g13660"/>
</dbReference>
<dbReference type="EMBL" id="HG996473">
    <property type="protein sequence ID" value="CAG1856514.1"/>
    <property type="molecule type" value="Genomic_DNA"/>
</dbReference>
<name>A0A804JVH5_MUSAM</name>
<proteinExistence type="predicted"/>
<sequence length="96" mass="10294">MCSSGTLLHDNIEGSTVAANSICVVAVELVYTEASLVDEGCKSCVPNAEDKGEAHTRCSFHRGRVYSSMMNRRGGEGLLILQSVVGLRCAVRYVLT</sequence>
<protein>
    <submittedName>
        <fullName evidence="1">(wild Malaysian banana) hypothetical protein</fullName>
    </submittedName>
</protein>
<reference evidence="1" key="1">
    <citation type="submission" date="2021-03" db="EMBL/GenBank/DDBJ databases">
        <authorList>
            <consortium name="Genoscope - CEA"/>
            <person name="William W."/>
        </authorList>
    </citation>
    <scope>NUCLEOTIDE SEQUENCE</scope>
    <source>
        <strain evidence="1">Doubled-haploid Pahang</strain>
    </source>
</reference>
<reference evidence="2" key="2">
    <citation type="submission" date="2021-05" db="UniProtKB">
        <authorList>
            <consortium name="EnsemblPlants"/>
        </authorList>
    </citation>
    <scope>IDENTIFICATION</scope>
    <source>
        <strain evidence="2">subsp. malaccensis</strain>
    </source>
</reference>
<accession>A0A804JVH5</accession>
<dbReference type="Proteomes" id="UP000012960">
    <property type="component" value="Unplaced"/>
</dbReference>
<dbReference type="AlphaFoldDB" id="A0A804JVH5"/>
<dbReference type="Gramene" id="Ma07_t13660.1">
    <property type="protein sequence ID" value="Ma07_p13660.1"/>
    <property type="gene ID" value="Ma07_g13660"/>
</dbReference>